<protein>
    <submittedName>
        <fullName evidence="3">Sensor histidine kinase</fullName>
    </submittedName>
</protein>
<dbReference type="KEGG" id="dpf:ON006_08745"/>
<keyword evidence="1" id="KW-1133">Transmembrane helix</keyword>
<dbReference type="PANTHER" id="PTHR34220">
    <property type="entry name" value="SENSOR HISTIDINE KINASE YPDA"/>
    <property type="match status" value="1"/>
</dbReference>
<feature type="transmembrane region" description="Helical" evidence="1">
    <location>
        <begin position="269"/>
        <end position="291"/>
    </location>
</feature>
<feature type="transmembrane region" description="Helical" evidence="1">
    <location>
        <begin position="189"/>
        <end position="216"/>
    </location>
</feature>
<dbReference type="InterPro" id="IPR010559">
    <property type="entry name" value="Sig_transdc_His_kin_internal"/>
</dbReference>
<dbReference type="Proteomes" id="UP001164653">
    <property type="component" value="Chromosome"/>
</dbReference>
<evidence type="ECO:0000256" key="1">
    <source>
        <dbReference type="SAM" id="Phobius"/>
    </source>
</evidence>
<keyword evidence="1" id="KW-0472">Membrane</keyword>
<dbReference type="AlphaFoldDB" id="A0A9E8NCB3"/>
<dbReference type="PANTHER" id="PTHR34220:SF7">
    <property type="entry name" value="SENSOR HISTIDINE KINASE YPDA"/>
    <property type="match status" value="1"/>
</dbReference>
<feature type="transmembrane region" description="Helical" evidence="1">
    <location>
        <begin position="39"/>
        <end position="62"/>
    </location>
</feature>
<proteinExistence type="predicted"/>
<accession>A0A9E8NCB3</accession>
<dbReference type="Pfam" id="PF06580">
    <property type="entry name" value="His_kinase"/>
    <property type="match status" value="1"/>
</dbReference>
<keyword evidence="3" id="KW-0418">Kinase</keyword>
<feature type="transmembrane region" description="Helical" evidence="1">
    <location>
        <begin position="147"/>
        <end position="169"/>
    </location>
</feature>
<gene>
    <name evidence="3" type="ORF">ON006_08745</name>
</gene>
<name>A0A9E8NCB3_9BACT</name>
<evidence type="ECO:0000313" key="3">
    <source>
        <dbReference type="EMBL" id="WAC14035.1"/>
    </source>
</evidence>
<evidence type="ECO:0000259" key="2">
    <source>
        <dbReference type="Pfam" id="PF06580"/>
    </source>
</evidence>
<reference evidence="3" key="1">
    <citation type="submission" date="2022-11" db="EMBL/GenBank/DDBJ databases">
        <title>Dyadobacter pollutisoli sp. nov., isolated from plastic dumped soil.</title>
        <authorList>
            <person name="Kim J.M."/>
            <person name="Kim K.R."/>
            <person name="Lee J.K."/>
            <person name="Hao L."/>
            <person name="Jeon C.O."/>
        </authorList>
    </citation>
    <scope>NUCLEOTIDE SEQUENCE</scope>
    <source>
        <strain evidence="3">U1</strain>
    </source>
</reference>
<keyword evidence="4" id="KW-1185">Reference proteome</keyword>
<organism evidence="3 4">
    <name type="scientific">Dyadobacter pollutisoli</name>
    <dbReference type="NCBI Taxonomy" id="2910158"/>
    <lineage>
        <taxon>Bacteria</taxon>
        <taxon>Pseudomonadati</taxon>
        <taxon>Bacteroidota</taxon>
        <taxon>Cytophagia</taxon>
        <taxon>Cytophagales</taxon>
        <taxon>Spirosomataceae</taxon>
        <taxon>Dyadobacter</taxon>
    </lineage>
</organism>
<dbReference type="GO" id="GO:0016020">
    <property type="term" value="C:membrane"/>
    <property type="evidence" value="ECO:0007669"/>
    <property type="project" value="InterPro"/>
</dbReference>
<feature type="domain" description="Signal transduction histidine kinase internal region" evidence="2">
    <location>
        <begin position="313"/>
        <end position="391"/>
    </location>
</feature>
<feature type="transmembrane region" description="Helical" evidence="1">
    <location>
        <begin position="228"/>
        <end position="249"/>
    </location>
</feature>
<keyword evidence="3" id="KW-0808">Transferase</keyword>
<keyword evidence="1" id="KW-0812">Transmembrane</keyword>
<feature type="transmembrane region" description="Helical" evidence="1">
    <location>
        <begin position="16"/>
        <end position="33"/>
    </location>
</feature>
<feature type="transmembrane region" description="Helical" evidence="1">
    <location>
        <begin position="105"/>
        <end position="126"/>
    </location>
</feature>
<evidence type="ECO:0000313" key="4">
    <source>
        <dbReference type="Proteomes" id="UP001164653"/>
    </source>
</evidence>
<feature type="transmembrane region" description="Helical" evidence="1">
    <location>
        <begin position="74"/>
        <end position="99"/>
    </location>
</feature>
<dbReference type="InterPro" id="IPR050640">
    <property type="entry name" value="Bact_2-comp_sensor_kinase"/>
</dbReference>
<dbReference type="RefSeq" id="WP_267609972.1">
    <property type="nucleotide sequence ID" value="NZ_CP112998.1"/>
</dbReference>
<dbReference type="EMBL" id="CP112998">
    <property type="protein sequence ID" value="WAC14035.1"/>
    <property type="molecule type" value="Genomic_DNA"/>
</dbReference>
<dbReference type="GO" id="GO:0000155">
    <property type="term" value="F:phosphorelay sensor kinase activity"/>
    <property type="evidence" value="ECO:0007669"/>
    <property type="project" value="InterPro"/>
</dbReference>
<sequence length="499" mass="57865">MHWFEKLMRFAKWRDFWLFVGILQWVAIGFTGLEDSQFWHHYVQFGLTLFLSQLPVLIFVWNKEKWLQLWPLKKYIYSWLACFAIYLPFVMLVVATFWVEAGTTMQELLVVGSICTLSLECVLVINTYYFRRLKQIKWVQRLSLEKAILISIATIALILAAMAVSSLNNPEYDKKDQLLIGYEFVPSKIVSHFGLFLSYAAQLLLMYLCGYFFFYVNSKILVPHILRTQGILIYALSGLTVIAVFYPFMGQMLNMLPLSQDLGGVFSNYPFVLENAFGPFIILIISLPVLLAGQWLKQNNLIVSLEREKSQTELDLLKQQLNPHFFFNTLNNLYALSLQKSEQTPESILQLSELMRYVIYKAKEPYVRVGEEVKYLEDYLQLQRIRLRKKLDLQFTKDIADESVKIAPLLLIVFIENAFKHGIEPAESDSFLHINIHADAQRLHFTCKNSFEPAPNLANEGIGLANLQKRLGLQYPGRYRVNTVKDNGIFEAELELQLS</sequence>